<evidence type="ECO:0000313" key="2">
    <source>
        <dbReference type="EMBL" id="RUP24021.1"/>
    </source>
</evidence>
<organism evidence="2 3">
    <name type="scientific">Jimgerdemannia flammicorona</name>
    <dbReference type="NCBI Taxonomy" id="994334"/>
    <lineage>
        <taxon>Eukaryota</taxon>
        <taxon>Fungi</taxon>
        <taxon>Fungi incertae sedis</taxon>
        <taxon>Mucoromycota</taxon>
        <taxon>Mucoromycotina</taxon>
        <taxon>Endogonomycetes</taxon>
        <taxon>Endogonales</taxon>
        <taxon>Endogonaceae</taxon>
        <taxon>Jimgerdemannia</taxon>
    </lineage>
</organism>
<reference evidence="2 3" key="1">
    <citation type="journal article" date="2018" name="New Phytol.">
        <title>Phylogenomics of Endogonaceae and evolution of mycorrhizas within Mucoromycota.</title>
        <authorList>
            <person name="Chang Y."/>
            <person name="Desiro A."/>
            <person name="Na H."/>
            <person name="Sandor L."/>
            <person name="Lipzen A."/>
            <person name="Clum A."/>
            <person name="Barry K."/>
            <person name="Grigoriev I.V."/>
            <person name="Martin F.M."/>
            <person name="Stajich J.E."/>
            <person name="Smith M.E."/>
            <person name="Bonito G."/>
            <person name="Spatafora J.W."/>
        </authorList>
    </citation>
    <scope>NUCLEOTIDE SEQUENCE [LARGE SCALE GENOMIC DNA]</scope>
    <source>
        <strain evidence="2 3">GMNB39</strain>
    </source>
</reference>
<feature type="region of interest" description="Disordered" evidence="1">
    <location>
        <begin position="1"/>
        <end position="23"/>
    </location>
</feature>
<comment type="caution">
    <text evidence="2">The sequence shown here is derived from an EMBL/GenBank/DDBJ whole genome shotgun (WGS) entry which is preliminary data.</text>
</comment>
<keyword evidence="3" id="KW-1185">Reference proteome</keyword>
<evidence type="ECO:0000256" key="1">
    <source>
        <dbReference type="SAM" id="MobiDB-lite"/>
    </source>
</evidence>
<dbReference type="Proteomes" id="UP000268093">
    <property type="component" value="Unassembled WGS sequence"/>
</dbReference>
<protein>
    <submittedName>
        <fullName evidence="2">Uncharacterized protein</fullName>
    </submittedName>
</protein>
<name>A0A433BCN2_9FUNG</name>
<evidence type="ECO:0000313" key="3">
    <source>
        <dbReference type="Proteomes" id="UP000268093"/>
    </source>
</evidence>
<gene>
    <name evidence="2" type="ORF">BC936DRAFT_138952</name>
</gene>
<dbReference type="EMBL" id="RBNI01014029">
    <property type="protein sequence ID" value="RUP24021.1"/>
    <property type="molecule type" value="Genomic_DNA"/>
</dbReference>
<proteinExistence type="predicted"/>
<accession>A0A433BCN2</accession>
<dbReference type="AlphaFoldDB" id="A0A433BCN2"/>
<sequence length="91" mass="10266">MRAAHHSCFSATRQSPLSDPYLPAILPTPNIPTMKEQTGRNQNAVKVIFHCDACSKEVEVNMNERTPCVRLDAIDDHYIHQHGVEKKNTPN</sequence>